<dbReference type="InterPro" id="IPR031107">
    <property type="entry name" value="Small_HSP"/>
</dbReference>
<gene>
    <name evidence="6" type="ORF">MKZ38_007339</name>
</gene>
<feature type="compositionally biased region" description="Low complexity" evidence="4">
    <location>
        <begin position="1"/>
        <end position="19"/>
    </location>
</feature>
<dbReference type="PANTHER" id="PTHR11527">
    <property type="entry name" value="HEAT-SHOCK PROTEIN 20 FAMILY MEMBER"/>
    <property type="match status" value="1"/>
</dbReference>
<comment type="similarity">
    <text evidence="2 3">Belongs to the small heat shock protein (HSP20) family.</text>
</comment>
<organism evidence="6 7">
    <name type="scientific">Zalerion maritima</name>
    <dbReference type="NCBI Taxonomy" id="339359"/>
    <lineage>
        <taxon>Eukaryota</taxon>
        <taxon>Fungi</taxon>
        <taxon>Dikarya</taxon>
        <taxon>Ascomycota</taxon>
        <taxon>Pezizomycotina</taxon>
        <taxon>Sordariomycetes</taxon>
        <taxon>Lulworthiomycetidae</taxon>
        <taxon>Lulworthiales</taxon>
        <taxon>Lulworthiaceae</taxon>
        <taxon>Zalerion</taxon>
    </lineage>
</organism>
<feature type="compositionally biased region" description="Gly residues" evidence="4">
    <location>
        <begin position="75"/>
        <end position="84"/>
    </location>
</feature>
<dbReference type="CDD" id="cd06464">
    <property type="entry name" value="ACD_sHsps-like"/>
    <property type="match status" value="1"/>
</dbReference>
<dbReference type="Pfam" id="PF00011">
    <property type="entry name" value="HSP20"/>
    <property type="match status" value="1"/>
</dbReference>
<feature type="compositionally biased region" description="Basic residues" evidence="4">
    <location>
        <begin position="179"/>
        <end position="192"/>
    </location>
</feature>
<feature type="region of interest" description="Disordered" evidence="4">
    <location>
        <begin position="1"/>
        <end position="205"/>
    </location>
</feature>
<dbReference type="PROSITE" id="PS01031">
    <property type="entry name" value="SHSP"/>
    <property type="match status" value="1"/>
</dbReference>
<dbReference type="Proteomes" id="UP001201980">
    <property type="component" value="Unassembled WGS sequence"/>
</dbReference>
<name>A0AAD5RVZ9_9PEZI</name>
<proteinExistence type="inferred from homology"/>
<keyword evidence="1" id="KW-0346">Stress response</keyword>
<evidence type="ECO:0000256" key="2">
    <source>
        <dbReference type="PROSITE-ProRule" id="PRU00285"/>
    </source>
</evidence>
<feature type="domain" description="SHSP" evidence="5">
    <location>
        <begin position="240"/>
        <end position="363"/>
    </location>
</feature>
<evidence type="ECO:0000313" key="7">
    <source>
        <dbReference type="Proteomes" id="UP001201980"/>
    </source>
</evidence>
<sequence>MASSNNNNNNNNDNDSNANPMRDSGPFWAFLQSLQSQRGAAPGEGVDNQPEPGHQFAGGFPFPPGGDFGAWGPRGPFGGGGHRGGWGRRGRWSGPSGGNRGSFFGQPWEENARDAPPQADYEDQDGSPDTAREGPDDSHAPPPPPPRPHPHHGPSGCFPHPPPPHHGPPRGGRGMSRGGRGHCGHGRGRGGYHRGPPPPYPGGFNIPPWMNSLQQHPFAQNIRQYLEQYAPQRSDEWEGEEDDVFTPPIDIFNRPTEWQVHVALPGAQKDDIGVNWDAEKSTLNIAGIVHRPGDEEFLQSLSSTSERKVGMFDRSVPLPPVDGEGKDEVDDEGISAKLEDGVLVVTVPKVEREWTEVRKVDIE</sequence>
<keyword evidence="7" id="KW-1185">Reference proteome</keyword>
<evidence type="ECO:0000313" key="6">
    <source>
        <dbReference type="EMBL" id="KAJ2904721.1"/>
    </source>
</evidence>
<feature type="compositionally biased region" description="Basic and acidic residues" evidence="4">
    <location>
        <begin position="130"/>
        <end position="139"/>
    </location>
</feature>
<evidence type="ECO:0000259" key="5">
    <source>
        <dbReference type="PROSITE" id="PS01031"/>
    </source>
</evidence>
<accession>A0AAD5RVZ9</accession>
<evidence type="ECO:0000256" key="4">
    <source>
        <dbReference type="SAM" id="MobiDB-lite"/>
    </source>
</evidence>
<dbReference type="AlphaFoldDB" id="A0AAD5RVZ9"/>
<reference evidence="6" key="1">
    <citation type="submission" date="2022-07" db="EMBL/GenBank/DDBJ databases">
        <title>Draft genome sequence of Zalerion maritima ATCC 34329, a (micro)plastics degrading marine fungus.</title>
        <authorList>
            <person name="Paco A."/>
            <person name="Goncalves M.F.M."/>
            <person name="Rocha-Santos T.A.P."/>
            <person name="Alves A."/>
        </authorList>
    </citation>
    <scope>NUCLEOTIDE SEQUENCE</scope>
    <source>
        <strain evidence="6">ATCC 34329</strain>
    </source>
</reference>
<dbReference type="InterPro" id="IPR008978">
    <property type="entry name" value="HSP20-like_chaperone"/>
</dbReference>
<evidence type="ECO:0000256" key="1">
    <source>
        <dbReference type="ARBA" id="ARBA00023016"/>
    </source>
</evidence>
<feature type="compositionally biased region" description="Gly residues" evidence="4">
    <location>
        <begin position="169"/>
        <end position="178"/>
    </location>
</feature>
<dbReference type="EMBL" id="JAKWBI020000046">
    <property type="protein sequence ID" value="KAJ2904721.1"/>
    <property type="molecule type" value="Genomic_DNA"/>
</dbReference>
<comment type="caution">
    <text evidence="6">The sequence shown here is derived from an EMBL/GenBank/DDBJ whole genome shotgun (WGS) entry which is preliminary data.</text>
</comment>
<dbReference type="SUPFAM" id="SSF49764">
    <property type="entry name" value="HSP20-like chaperones"/>
    <property type="match status" value="1"/>
</dbReference>
<protein>
    <recommendedName>
        <fullName evidence="5">SHSP domain-containing protein</fullName>
    </recommendedName>
</protein>
<dbReference type="InterPro" id="IPR002068">
    <property type="entry name" value="A-crystallin/Hsp20_dom"/>
</dbReference>
<evidence type="ECO:0000256" key="3">
    <source>
        <dbReference type="RuleBase" id="RU003616"/>
    </source>
</evidence>
<dbReference type="Gene3D" id="2.60.40.790">
    <property type="match status" value="1"/>
</dbReference>